<organism evidence="1 2">
    <name type="scientific">Symbiodinium microadriaticum</name>
    <name type="common">Dinoflagellate</name>
    <name type="synonym">Zooxanthella microadriatica</name>
    <dbReference type="NCBI Taxonomy" id="2951"/>
    <lineage>
        <taxon>Eukaryota</taxon>
        <taxon>Sar</taxon>
        <taxon>Alveolata</taxon>
        <taxon>Dinophyceae</taxon>
        <taxon>Suessiales</taxon>
        <taxon>Symbiodiniaceae</taxon>
        <taxon>Symbiodinium</taxon>
    </lineage>
</organism>
<evidence type="ECO:0000313" key="1">
    <source>
        <dbReference type="EMBL" id="OLP91320.1"/>
    </source>
</evidence>
<gene>
    <name evidence="1" type="ORF">AK812_SmicGene26981</name>
</gene>
<dbReference type="Proteomes" id="UP000186817">
    <property type="component" value="Unassembled WGS sequence"/>
</dbReference>
<comment type="caution">
    <text evidence="1">The sequence shown here is derived from an EMBL/GenBank/DDBJ whole genome shotgun (WGS) entry which is preliminary data.</text>
</comment>
<keyword evidence="2" id="KW-1185">Reference proteome</keyword>
<dbReference type="OrthoDB" id="413378at2759"/>
<reference evidence="1 2" key="1">
    <citation type="submission" date="2016-02" db="EMBL/GenBank/DDBJ databases">
        <title>Genome analysis of coral dinoflagellate symbionts highlights evolutionary adaptations to a symbiotic lifestyle.</title>
        <authorList>
            <person name="Aranda M."/>
            <person name="Li Y."/>
            <person name="Liew Y.J."/>
            <person name="Baumgarten S."/>
            <person name="Simakov O."/>
            <person name="Wilson M."/>
            <person name="Piel J."/>
            <person name="Ashoor H."/>
            <person name="Bougouffa S."/>
            <person name="Bajic V.B."/>
            <person name="Ryu T."/>
            <person name="Ravasi T."/>
            <person name="Bayer T."/>
            <person name="Micklem G."/>
            <person name="Kim H."/>
            <person name="Bhak J."/>
            <person name="Lajeunesse T.C."/>
            <person name="Voolstra C.R."/>
        </authorList>
    </citation>
    <scope>NUCLEOTIDE SEQUENCE [LARGE SCALE GENOMIC DNA]</scope>
    <source>
        <strain evidence="1 2">CCMP2467</strain>
    </source>
</reference>
<protein>
    <recommendedName>
        <fullName evidence="3">C2 domain-containing protein</fullName>
    </recommendedName>
</protein>
<name>A0A1Q9D828_SYMMI</name>
<dbReference type="EMBL" id="LSRX01000670">
    <property type="protein sequence ID" value="OLP91320.1"/>
    <property type="molecule type" value="Genomic_DNA"/>
</dbReference>
<dbReference type="AlphaFoldDB" id="A0A1Q9D828"/>
<evidence type="ECO:0000313" key="2">
    <source>
        <dbReference type="Proteomes" id="UP000186817"/>
    </source>
</evidence>
<accession>A0A1Q9D828</accession>
<evidence type="ECO:0008006" key="3">
    <source>
        <dbReference type="Google" id="ProtNLM"/>
    </source>
</evidence>
<proteinExistence type="predicted"/>
<sequence length="189" mass="20897">MKPYQQKHNYRAQCSELMPCRAGITWGGKPFKLSFCIQSCALEEGAEVSASSKPFVTVNTVSKQKQTELGDWHQEDGRWWFRETLTMEVTPDEEVCISVSCNQQVDLLVAALSLASKCVGEVCVPVASVLPQLQVEDRDVEGMIYATPNIGFDVLKEGVKTGRAYLSFETKNPPAKQSLGGESWCALNN</sequence>